<feature type="compositionally biased region" description="Pro residues" evidence="2">
    <location>
        <begin position="139"/>
        <end position="149"/>
    </location>
</feature>
<evidence type="ECO:0000256" key="2">
    <source>
        <dbReference type="SAM" id="MobiDB-lite"/>
    </source>
</evidence>
<feature type="non-terminal residue" evidence="5">
    <location>
        <position position="1184"/>
    </location>
</feature>
<keyword evidence="1" id="KW-0547">Nucleotide-binding</keyword>
<comment type="cofactor">
    <cofactor evidence="1">
        <name>Mg(2+)</name>
        <dbReference type="ChEBI" id="CHEBI:18420"/>
    </cofactor>
</comment>
<dbReference type="STRING" id="5539.A0A3E2GTI3"/>
<dbReference type="OMA" id="DNRSHIN"/>
<reference evidence="5 6" key="1">
    <citation type="submission" date="2018-05" db="EMBL/GenBank/DDBJ databases">
        <title>Draft genome sequence of Scytalidium lignicola DSM 105466, a ubiquitous saprotrophic fungus.</title>
        <authorList>
            <person name="Buettner E."/>
            <person name="Gebauer A.M."/>
            <person name="Hofrichter M."/>
            <person name="Liers C."/>
            <person name="Kellner H."/>
        </authorList>
    </citation>
    <scope>NUCLEOTIDE SEQUENCE [LARGE SCALE GENOMIC DNA]</scope>
    <source>
        <strain evidence="5 6">DSM 105466</strain>
    </source>
</reference>
<comment type="catalytic activity">
    <reaction evidence="1">
        <text>ATP + H2O = ADP + phosphate + H(+)</text>
        <dbReference type="Rhea" id="RHEA:13065"/>
        <dbReference type="ChEBI" id="CHEBI:15377"/>
        <dbReference type="ChEBI" id="CHEBI:15378"/>
        <dbReference type="ChEBI" id="CHEBI:30616"/>
        <dbReference type="ChEBI" id="CHEBI:43474"/>
        <dbReference type="ChEBI" id="CHEBI:456216"/>
        <dbReference type="EC" id="5.6.2.3"/>
    </reaction>
</comment>
<dbReference type="EMBL" id="NCSJ02000440">
    <property type="protein sequence ID" value="RFU24484.1"/>
    <property type="molecule type" value="Genomic_DNA"/>
</dbReference>
<evidence type="ECO:0000313" key="5">
    <source>
        <dbReference type="EMBL" id="RFU24484.1"/>
    </source>
</evidence>
<comment type="caution">
    <text evidence="5">The sequence shown here is derived from an EMBL/GenBank/DDBJ whole genome shotgun (WGS) entry which is preliminary data.</text>
</comment>
<dbReference type="OrthoDB" id="4360910at2759"/>
<evidence type="ECO:0000256" key="1">
    <source>
        <dbReference type="RuleBase" id="RU363044"/>
    </source>
</evidence>
<keyword evidence="1" id="KW-0227">DNA damage</keyword>
<dbReference type="InterPro" id="IPR010285">
    <property type="entry name" value="DNA_helicase_pif1-like_DEAD"/>
</dbReference>
<dbReference type="Proteomes" id="UP000258309">
    <property type="component" value="Unassembled WGS sequence"/>
</dbReference>
<feature type="compositionally biased region" description="Low complexity" evidence="2">
    <location>
        <begin position="101"/>
        <end position="116"/>
    </location>
</feature>
<dbReference type="InterPro" id="IPR025476">
    <property type="entry name" value="Helitron_helicase-like"/>
</dbReference>
<dbReference type="GO" id="GO:0043139">
    <property type="term" value="F:5'-3' DNA helicase activity"/>
    <property type="evidence" value="ECO:0007669"/>
    <property type="project" value="UniProtKB-EC"/>
</dbReference>
<dbReference type="Pfam" id="PF05970">
    <property type="entry name" value="PIF1"/>
    <property type="match status" value="1"/>
</dbReference>
<dbReference type="Gene3D" id="3.40.50.300">
    <property type="entry name" value="P-loop containing nucleotide triphosphate hydrolases"/>
    <property type="match status" value="1"/>
</dbReference>
<gene>
    <name evidence="5" type="ORF">B7463_g11855</name>
</gene>
<dbReference type="PANTHER" id="PTHR45786">
    <property type="entry name" value="DNA BINDING PROTEIN-LIKE"/>
    <property type="match status" value="1"/>
</dbReference>
<name>A0A3E2GTI3_SCYLI</name>
<dbReference type="InterPro" id="IPR027417">
    <property type="entry name" value="P-loop_NTPase"/>
</dbReference>
<dbReference type="GO" id="GO:0005524">
    <property type="term" value="F:ATP binding"/>
    <property type="evidence" value="ECO:0007669"/>
    <property type="project" value="UniProtKB-KW"/>
</dbReference>
<feature type="region of interest" description="Disordered" evidence="2">
    <location>
        <begin position="82"/>
        <end position="157"/>
    </location>
</feature>
<dbReference type="Pfam" id="PF14214">
    <property type="entry name" value="Helitron_like_N"/>
    <property type="match status" value="1"/>
</dbReference>
<dbReference type="GO" id="GO:0006310">
    <property type="term" value="P:DNA recombination"/>
    <property type="evidence" value="ECO:0007669"/>
    <property type="project" value="UniProtKB-KW"/>
</dbReference>
<keyword evidence="1" id="KW-0233">DNA recombination</keyword>
<evidence type="ECO:0000259" key="4">
    <source>
        <dbReference type="Pfam" id="PF14214"/>
    </source>
</evidence>
<sequence>MERHPSASPTSHCTTCKRWLSSELFKRRRDGGFYNTCSTCLEYRRNRRTVLGEIDVNALRQTRQSFNPSPKKRQRYQYDHSVALPGPVQPPEPDLEPVVPSRPLQSHSPLPSLPDLEQLLRGRTPSPPAPEQLLRSRTPSPPVPEPPQPRVRGRPRRQPLGFISAFTPGAPHYMGTLTEVCTRCLALHWPEERSMLCCKEGDLILEPFREPPAFLKNLLTGSDSRSRDFLTRIRQYNSALAFTSLSYNKDRRADELGPGLTCFSIHGNLYHMQGPLQPGSQAIPAFAQLFFYDPDYATTIRSDCQPELDRVILRELHTMLTGCNPFIRLYLTATECIAVQPAAFRLTLNPRMELVVEGAYHQGRINLPSSDEIAAIIPEETGSYKSRDIVLTSRNNAGGESNLTRIPVSHLAYMPLHYVLFFPYGDYGWGYNMELQGRRRGKRLTLQKWYQHRLHTRKDQFSSIFYGGRLFQQYIVDAFVTVETTRLDWHRLNQSKIQADLYQCVYDALHLGDANATDIGYRVILPSSFSGGDHQMQQLFQDVMALVCYFGKPTYFITMTANPNWPEIKENLLPGQSVADRPDLVACVFEGKRRQLINVLKASVLGPYGGHGFTIEYQKRGLPHIHFLFYRLLHSAELSPDNIDEVIYAEIPDPNHHPNSPCMKRKTPAEPLRCSKRFPKKFTDVTVMSEDGYPEYRRRNDGQSTVQAVKYIHKYVYKGHDRSTLAVRPGQNEIEQYVQARYVSPMEAFARLMEYKVHQEWPPVTRLPRIDAGSSENRGTLLVECITVAQHTGRDFTYGYYLLAYEGHSRLRNCSLQNMSFPLALQDPECDYGLYVLNEKLQDMQLTVVDFGLPIFSFNWSAIHDRTVPEYNAVEEAAIASTMQAQLNQDQRECFNTIITAIENKLQNAYFYLQGPGGSASTGIAALLLPAGRIAHSQFRIPIELNESSVNSILKNSKLATILRRVDLIIWDEVPMQHKYCFEVVHCLFCDLQSVEDQDLLFSRIPVILGGDFAQILLVVSGEGEADFVRWISSLPYDTALHGLVSIPLTISRPQNLEALLDDVYPLPLLQAAPRDHMAFRGRVLLTVRNETVRALNEMVMTRFPGFERTYLSVDLADVNDEDDSNHTQSASHVDSQYMPIRRFMQWHTYSCYGSTESLDRGTATRWRVGWAGPYDSSNQVDVE</sequence>
<organism evidence="5 6">
    <name type="scientific">Scytalidium lignicola</name>
    <name type="common">Hyphomycete</name>
    <dbReference type="NCBI Taxonomy" id="5539"/>
    <lineage>
        <taxon>Eukaryota</taxon>
        <taxon>Fungi</taxon>
        <taxon>Dikarya</taxon>
        <taxon>Ascomycota</taxon>
        <taxon>Pezizomycotina</taxon>
        <taxon>Leotiomycetes</taxon>
        <taxon>Leotiomycetes incertae sedis</taxon>
        <taxon>Scytalidium</taxon>
    </lineage>
</organism>
<dbReference type="SUPFAM" id="SSF52540">
    <property type="entry name" value="P-loop containing nucleoside triphosphate hydrolases"/>
    <property type="match status" value="1"/>
</dbReference>
<comment type="similarity">
    <text evidence="1">Belongs to the helicase family.</text>
</comment>
<proteinExistence type="inferred from homology"/>
<dbReference type="AlphaFoldDB" id="A0A3E2GTI3"/>
<feature type="domain" description="Helitron helicase-like" evidence="4">
    <location>
        <begin position="449"/>
        <end position="628"/>
    </location>
</feature>
<dbReference type="EC" id="5.6.2.3" evidence="1"/>
<evidence type="ECO:0000313" key="6">
    <source>
        <dbReference type="Proteomes" id="UP000258309"/>
    </source>
</evidence>
<keyword evidence="6" id="KW-1185">Reference proteome</keyword>
<evidence type="ECO:0000259" key="3">
    <source>
        <dbReference type="Pfam" id="PF05970"/>
    </source>
</evidence>
<keyword evidence="1" id="KW-0067">ATP-binding</keyword>
<feature type="non-terminal residue" evidence="5">
    <location>
        <position position="1"/>
    </location>
</feature>
<dbReference type="GO" id="GO:0000723">
    <property type="term" value="P:telomere maintenance"/>
    <property type="evidence" value="ECO:0007669"/>
    <property type="project" value="InterPro"/>
</dbReference>
<keyword evidence="1" id="KW-0378">Hydrolase</keyword>
<dbReference type="GO" id="GO:0016887">
    <property type="term" value="F:ATP hydrolysis activity"/>
    <property type="evidence" value="ECO:0007669"/>
    <property type="project" value="RHEA"/>
</dbReference>
<protein>
    <recommendedName>
        <fullName evidence="1">ATP-dependent DNA helicase</fullName>
        <ecNumber evidence="1">5.6.2.3</ecNumber>
    </recommendedName>
</protein>
<dbReference type="GO" id="GO:0006281">
    <property type="term" value="P:DNA repair"/>
    <property type="evidence" value="ECO:0007669"/>
    <property type="project" value="UniProtKB-KW"/>
</dbReference>
<keyword evidence="1" id="KW-0347">Helicase</keyword>
<keyword evidence="1" id="KW-0234">DNA repair</keyword>
<feature type="domain" description="DNA helicase Pif1-like DEAD-box helicase" evidence="3">
    <location>
        <begin position="920"/>
        <end position="1027"/>
    </location>
</feature>
<dbReference type="PANTHER" id="PTHR45786:SF74">
    <property type="entry name" value="ATP-DEPENDENT DNA HELICASE"/>
    <property type="match status" value="1"/>
</dbReference>
<accession>A0A3E2GTI3</accession>